<dbReference type="UniPathway" id="UPA00792"/>
<gene>
    <name evidence="10" type="ORF">BDV96DRAFT_582885</name>
</gene>
<evidence type="ECO:0000256" key="5">
    <source>
        <dbReference type="ARBA" id="ARBA00022741"/>
    </source>
</evidence>
<dbReference type="GO" id="GO:0046316">
    <property type="term" value="F:gluconokinase activity"/>
    <property type="evidence" value="ECO:0007669"/>
    <property type="project" value="UniProtKB-EC"/>
</dbReference>
<keyword evidence="7" id="KW-0067">ATP-binding</keyword>
<proteinExistence type="inferred from homology"/>
<dbReference type="PANTHER" id="PTHR43442">
    <property type="entry name" value="GLUCONOKINASE-RELATED"/>
    <property type="match status" value="1"/>
</dbReference>
<dbReference type="InterPro" id="IPR027417">
    <property type="entry name" value="P-loop_NTPase"/>
</dbReference>
<name>A0A6A5YW32_9PLEO</name>
<dbReference type="Proteomes" id="UP000799770">
    <property type="component" value="Unassembled WGS sequence"/>
</dbReference>
<evidence type="ECO:0000256" key="2">
    <source>
        <dbReference type="ARBA" id="ARBA00008420"/>
    </source>
</evidence>
<dbReference type="CDD" id="cd02021">
    <property type="entry name" value="GntK"/>
    <property type="match status" value="1"/>
</dbReference>
<dbReference type="AlphaFoldDB" id="A0A6A5YW32"/>
<sequence length="134" mass="15248">MAAGSPLLDQDRLPWLGRLSRRACETLNELGYERVIVSCSALKQLYRDQLRELNSKDVDVVFVALQCSKEVMVQRLLERKGHYMSVEMVEGQVEVYETAGDEETDVLPVDADGEKADVVAECEWLLDTWRELNA</sequence>
<evidence type="ECO:0000256" key="6">
    <source>
        <dbReference type="ARBA" id="ARBA00022777"/>
    </source>
</evidence>
<keyword evidence="6" id="KW-0418">Kinase</keyword>
<comment type="similarity">
    <text evidence="2">Belongs to the gluconokinase GntK/GntV family.</text>
</comment>
<organism evidence="10 11">
    <name type="scientific">Lophiotrema nucula</name>
    <dbReference type="NCBI Taxonomy" id="690887"/>
    <lineage>
        <taxon>Eukaryota</taxon>
        <taxon>Fungi</taxon>
        <taxon>Dikarya</taxon>
        <taxon>Ascomycota</taxon>
        <taxon>Pezizomycotina</taxon>
        <taxon>Dothideomycetes</taxon>
        <taxon>Pleosporomycetidae</taxon>
        <taxon>Pleosporales</taxon>
        <taxon>Lophiotremataceae</taxon>
        <taxon>Lophiotrema</taxon>
    </lineage>
</organism>
<dbReference type="SUPFAM" id="SSF52540">
    <property type="entry name" value="P-loop containing nucleoside triphosphate hydrolases"/>
    <property type="match status" value="1"/>
</dbReference>
<evidence type="ECO:0000256" key="4">
    <source>
        <dbReference type="ARBA" id="ARBA00022679"/>
    </source>
</evidence>
<dbReference type="EMBL" id="ML977335">
    <property type="protein sequence ID" value="KAF2111325.1"/>
    <property type="molecule type" value="Genomic_DNA"/>
</dbReference>
<reference evidence="10" key="1">
    <citation type="journal article" date="2020" name="Stud. Mycol.">
        <title>101 Dothideomycetes genomes: a test case for predicting lifestyles and emergence of pathogens.</title>
        <authorList>
            <person name="Haridas S."/>
            <person name="Albert R."/>
            <person name="Binder M."/>
            <person name="Bloem J."/>
            <person name="Labutti K."/>
            <person name="Salamov A."/>
            <person name="Andreopoulos B."/>
            <person name="Baker S."/>
            <person name="Barry K."/>
            <person name="Bills G."/>
            <person name="Bluhm B."/>
            <person name="Cannon C."/>
            <person name="Castanera R."/>
            <person name="Culley D."/>
            <person name="Daum C."/>
            <person name="Ezra D."/>
            <person name="Gonzalez J."/>
            <person name="Henrissat B."/>
            <person name="Kuo A."/>
            <person name="Liang C."/>
            <person name="Lipzen A."/>
            <person name="Lutzoni F."/>
            <person name="Magnuson J."/>
            <person name="Mondo S."/>
            <person name="Nolan M."/>
            <person name="Ohm R."/>
            <person name="Pangilinan J."/>
            <person name="Park H.-J."/>
            <person name="Ramirez L."/>
            <person name="Alfaro M."/>
            <person name="Sun H."/>
            <person name="Tritt A."/>
            <person name="Yoshinaga Y."/>
            <person name="Zwiers L.-H."/>
            <person name="Turgeon B."/>
            <person name="Goodwin S."/>
            <person name="Spatafora J."/>
            <person name="Crous P."/>
            <person name="Grigoriev I."/>
        </authorList>
    </citation>
    <scope>NUCLEOTIDE SEQUENCE</scope>
    <source>
        <strain evidence="10">CBS 627.86</strain>
    </source>
</reference>
<protein>
    <recommendedName>
        <fullName evidence="3">gluconokinase</fullName>
        <ecNumber evidence="3">2.7.1.12</ecNumber>
    </recommendedName>
    <alternativeName>
        <fullName evidence="8">Gluconate kinase</fullName>
    </alternativeName>
</protein>
<evidence type="ECO:0000256" key="3">
    <source>
        <dbReference type="ARBA" id="ARBA00012054"/>
    </source>
</evidence>
<dbReference type="GO" id="GO:0005975">
    <property type="term" value="P:carbohydrate metabolic process"/>
    <property type="evidence" value="ECO:0007669"/>
    <property type="project" value="InterPro"/>
</dbReference>
<dbReference type="GO" id="GO:0005737">
    <property type="term" value="C:cytoplasm"/>
    <property type="evidence" value="ECO:0007669"/>
    <property type="project" value="TreeGrafter"/>
</dbReference>
<evidence type="ECO:0000256" key="1">
    <source>
        <dbReference type="ARBA" id="ARBA00004875"/>
    </source>
</evidence>
<comment type="catalytic activity">
    <reaction evidence="9">
        <text>D-gluconate + ATP = 6-phospho-D-gluconate + ADP + H(+)</text>
        <dbReference type="Rhea" id="RHEA:19433"/>
        <dbReference type="ChEBI" id="CHEBI:15378"/>
        <dbReference type="ChEBI" id="CHEBI:18391"/>
        <dbReference type="ChEBI" id="CHEBI:30616"/>
        <dbReference type="ChEBI" id="CHEBI:58759"/>
        <dbReference type="ChEBI" id="CHEBI:456216"/>
        <dbReference type="EC" id="2.7.1.12"/>
    </reaction>
</comment>
<dbReference type="OrthoDB" id="275177at2759"/>
<evidence type="ECO:0000313" key="11">
    <source>
        <dbReference type="Proteomes" id="UP000799770"/>
    </source>
</evidence>
<evidence type="ECO:0000313" key="10">
    <source>
        <dbReference type="EMBL" id="KAF2111325.1"/>
    </source>
</evidence>
<evidence type="ECO:0000256" key="7">
    <source>
        <dbReference type="ARBA" id="ARBA00022840"/>
    </source>
</evidence>
<keyword evidence="5" id="KW-0547">Nucleotide-binding</keyword>
<dbReference type="EC" id="2.7.1.12" evidence="3"/>
<dbReference type="InterPro" id="IPR006001">
    <property type="entry name" value="Therm_gnt_kin"/>
</dbReference>
<dbReference type="PANTHER" id="PTHR43442:SF3">
    <property type="entry name" value="GLUCONOKINASE-RELATED"/>
    <property type="match status" value="1"/>
</dbReference>
<accession>A0A6A5YW32</accession>
<keyword evidence="4" id="KW-0808">Transferase</keyword>
<dbReference type="Gene3D" id="3.40.50.300">
    <property type="entry name" value="P-loop containing nucleotide triphosphate hydrolases"/>
    <property type="match status" value="1"/>
</dbReference>
<evidence type="ECO:0000256" key="8">
    <source>
        <dbReference type="ARBA" id="ARBA00029835"/>
    </source>
</evidence>
<keyword evidence="11" id="KW-1185">Reference proteome</keyword>
<evidence type="ECO:0000256" key="9">
    <source>
        <dbReference type="ARBA" id="ARBA00048090"/>
    </source>
</evidence>
<comment type="pathway">
    <text evidence="1">Carbohydrate acid metabolism; D-gluconate degradation.</text>
</comment>
<dbReference type="GO" id="GO:0005524">
    <property type="term" value="F:ATP binding"/>
    <property type="evidence" value="ECO:0007669"/>
    <property type="project" value="UniProtKB-KW"/>
</dbReference>